<evidence type="ECO:0000259" key="5">
    <source>
        <dbReference type="Pfam" id="PF00107"/>
    </source>
</evidence>
<dbReference type="PANTHER" id="PTHR42940">
    <property type="entry name" value="ALCOHOL DEHYDROGENASE 1-RELATED"/>
    <property type="match status" value="1"/>
</dbReference>
<evidence type="ECO:0000256" key="3">
    <source>
        <dbReference type="ARBA" id="ARBA00022833"/>
    </source>
</evidence>
<dbReference type="InterPro" id="IPR036291">
    <property type="entry name" value="NAD(P)-bd_dom_sf"/>
</dbReference>
<proteinExistence type="predicted"/>
<accession>A0ABR0IVZ5</accession>
<sequence length="189" mass="19734">MCALFEYVSAPHRSRYIASTHAAGVLAGNDQYCSSGKLNQGFDCDGFYAEYVIVSPKNTVQIPDNLPLEKLSPLFCAGITAFSAVKKLDSPARGLVGVFGLGGVGTFVVRFAIAMGFQVIGYDVSEAARKTAIARGALEAIDSSHIEHVKTETRRITGGRGLDGAIVAAGVAPAYAAAVEAIGFSKQVS</sequence>
<evidence type="ECO:0000256" key="4">
    <source>
        <dbReference type="ARBA" id="ARBA00023002"/>
    </source>
</evidence>
<organism evidence="6 7">
    <name type="scientific">Exophiala sideris</name>
    <dbReference type="NCBI Taxonomy" id="1016849"/>
    <lineage>
        <taxon>Eukaryota</taxon>
        <taxon>Fungi</taxon>
        <taxon>Dikarya</taxon>
        <taxon>Ascomycota</taxon>
        <taxon>Pezizomycotina</taxon>
        <taxon>Eurotiomycetes</taxon>
        <taxon>Chaetothyriomycetidae</taxon>
        <taxon>Chaetothyriales</taxon>
        <taxon>Herpotrichiellaceae</taxon>
        <taxon>Exophiala</taxon>
    </lineage>
</organism>
<keyword evidence="7" id="KW-1185">Reference proteome</keyword>
<dbReference type="Gene3D" id="3.90.180.10">
    <property type="entry name" value="Medium-chain alcohol dehydrogenases, catalytic domain"/>
    <property type="match status" value="1"/>
</dbReference>
<keyword evidence="3" id="KW-0862">Zinc</keyword>
<dbReference type="Pfam" id="PF00107">
    <property type="entry name" value="ADH_zinc_N"/>
    <property type="match status" value="1"/>
</dbReference>
<dbReference type="PANTHER" id="PTHR42940:SF8">
    <property type="entry name" value="VACUOLAR PROTEIN SORTING-ASSOCIATED PROTEIN 11"/>
    <property type="match status" value="1"/>
</dbReference>
<dbReference type="InterPro" id="IPR029752">
    <property type="entry name" value="D-isomer_DH_CS1"/>
</dbReference>
<keyword evidence="2" id="KW-0479">Metal-binding</keyword>
<dbReference type="InterPro" id="IPR011032">
    <property type="entry name" value="GroES-like_sf"/>
</dbReference>
<feature type="domain" description="Alcohol dehydrogenase-like C-terminal" evidence="5">
    <location>
        <begin position="103"/>
        <end position="182"/>
    </location>
</feature>
<dbReference type="InterPro" id="IPR013149">
    <property type="entry name" value="ADH-like_C"/>
</dbReference>
<dbReference type="EMBL" id="JAVRRF010000055">
    <property type="protein sequence ID" value="KAK5048473.1"/>
    <property type="molecule type" value="Genomic_DNA"/>
</dbReference>
<dbReference type="Proteomes" id="UP001345691">
    <property type="component" value="Unassembled WGS sequence"/>
</dbReference>
<protein>
    <recommendedName>
        <fullName evidence="5">Alcohol dehydrogenase-like C-terminal domain-containing protein</fullName>
    </recommendedName>
</protein>
<name>A0ABR0IVZ5_9EURO</name>
<dbReference type="SUPFAM" id="SSF51735">
    <property type="entry name" value="NAD(P)-binding Rossmann-fold domains"/>
    <property type="match status" value="1"/>
</dbReference>
<reference evidence="6 7" key="1">
    <citation type="submission" date="2023-08" db="EMBL/GenBank/DDBJ databases">
        <title>Black Yeasts Isolated from many extreme environments.</title>
        <authorList>
            <person name="Coleine C."/>
            <person name="Stajich J.E."/>
            <person name="Selbmann L."/>
        </authorList>
    </citation>
    <scope>NUCLEOTIDE SEQUENCE [LARGE SCALE GENOMIC DNA]</scope>
    <source>
        <strain evidence="6 7">CCFEE 6328</strain>
    </source>
</reference>
<dbReference type="SUPFAM" id="SSF50129">
    <property type="entry name" value="GroES-like"/>
    <property type="match status" value="1"/>
</dbReference>
<gene>
    <name evidence="6" type="ORF">LTR69_011341</name>
</gene>
<dbReference type="PROSITE" id="PS00065">
    <property type="entry name" value="D_2_HYDROXYACID_DH_1"/>
    <property type="match status" value="1"/>
</dbReference>
<evidence type="ECO:0000256" key="2">
    <source>
        <dbReference type="ARBA" id="ARBA00022723"/>
    </source>
</evidence>
<dbReference type="Gene3D" id="3.40.50.720">
    <property type="entry name" value="NAD(P)-binding Rossmann-like Domain"/>
    <property type="match status" value="1"/>
</dbReference>
<evidence type="ECO:0000313" key="7">
    <source>
        <dbReference type="Proteomes" id="UP001345691"/>
    </source>
</evidence>
<keyword evidence="4" id="KW-0560">Oxidoreductase</keyword>
<comment type="caution">
    <text evidence="6">The sequence shown here is derived from an EMBL/GenBank/DDBJ whole genome shotgun (WGS) entry which is preliminary data.</text>
</comment>
<comment type="cofactor">
    <cofactor evidence="1">
        <name>Zn(2+)</name>
        <dbReference type="ChEBI" id="CHEBI:29105"/>
    </cofactor>
</comment>
<evidence type="ECO:0000256" key="1">
    <source>
        <dbReference type="ARBA" id="ARBA00001947"/>
    </source>
</evidence>
<evidence type="ECO:0000313" key="6">
    <source>
        <dbReference type="EMBL" id="KAK5048473.1"/>
    </source>
</evidence>